<feature type="transmembrane region" description="Helical" evidence="1">
    <location>
        <begin position="64"/>
        <end position="88"/>
    </location>
</feature>
<dbReference type="InterPro" id="IPR049326">
    <property type="entry name" value="Rhodopsin_dom_fungi"/>
</dbReference>
<feature type="transmembrane region" description="Helical" evidence="1">
    <location>
        <begin position="100"/>
        <end position="120"/>
    </location>
</feature>
<accession>A0AAN6FI67</accession>
<dbReference type="PANTHER" id="PTHR38794:SF3">
    <property type="entry name" value="INTEGRAL MEMBRANE PROTEIN"/>
    <property type="match status" value="1"/>
</dbReference>
<evidence type="ECO:0000259" key="2">
    <source>
        <dbReference type="Pfam" id="PF20684"/>
    </source>
</evidence>
<dbReference type="PANTHER" id="PTHR38794">
    <property type="entry name" value="INTEGRAL MEMBRANE PROTEIN"/>
    <property type="match status" value="1"/>
</dbReference>
<organism evidence="3 4">
    <name type="scientific">Friedmanniomyces endolithicus</name>
    <dbReference type="NCBI Taxonomy" id="329885"/>
    <lineage>
        <taxon>Eukaryota</taxon>
        <taxon>Fungi</taxon>
        <taxon>Dikarya</taxon>
        <taxon>Ascomycota</taxon>
        <taxon>Pezizomycotina</taxon>
        <taxon>Dothideomycetes</taxon>
        <taxon>Dothideomycetidae</taxon>
        <taxon>Mycosphaerellales</taxon>
        <taxon>Teratosphaeriaceae</taxon>
        <taxon>Friedmanniomyces</taxon>
    </lineage>
</organism>
<comment type="caution">
    <text evidence="3">The sequence shown here is derived from an EMBL/GenBank/DDBJ whole genome shotgun (WGS) entry which is preliminary data.</text>
</comment>
<feature type="transmembrane region" description="Helical" evidence="1">
    <location>
        <begin position="140"/>
        <end position="157"/>
    </location>
</feature>
<proteinExistence type="predicted"/>
<keyword evidence="1" id="KW-1133">Transmembrane helix</keyword>
<evidence type="ECO:0000313" key="4">
    <source>
        <dbReference type="Proteomes" id="UP001168146"/>
    </source>
</evidence>
<dbReference type="AlphaFoldDB" id="A0AAN6FI67"/>
<evidence type="ECO:0000313" key="3">
    <source>
        <dbReference type="EMBL" id="KAK0318875.1"/>
    </source>
</evidence>
<dbReference type="EMBL" id="JASUXU010000034">
    <property type="protein sequence ID" value="KAK0318875.1"/>
    <property type="molecule type" value="Genomic_DNA"/>
</dbReference>
<protein>
    <recommendedName>
        <fullName evidence="2">Rhodopsin domain-containing protein</fullName>
    </recommendedName>
</protein>
<gene>
    <name evidence="3" type="ORF">LTR82_010297</name>
</gene>
<feature type="transmembrane region" description="Helical" evidence="1">
    <location>
        <begin position="24"/>
        <end position="44"/>
    </location>
</feature>
<dbReference type="Proteomes" id="UP001168146">
    <property type="component" value="Unassembled WGS sequence"/>
</dbReference>
<keyword evidence="1" id="KW-0472">Membrane</keyword>
<feature type="domain" description="Rhodopsin" evidence="2">
    <location>
        <begin position="4"/>
        <end position="162"/>
    </location>
</feature>
<name>A0AAN6FI67_9PEZI</name>
<dbReference type="Pfam" id="PF20684">
    <property type="entry name" value="Fung_rhodopsin"/>
    <property type="match status" value="1"/>
</dbReference>
<sequence length="271" mass="29166">MASAKIALGLLLDMILRPMPRFKIISGITLAAIAAWSVGAVLAITFECPLPRPWSLATGGCAVLYGSVEAFNIVLDFVVIALATALTLKVQISAEKRWRIIGLFATRFVVVVVAVCQAISTGRTSAATDLTWAMANPTIWTQALVSMSTITACIPGMKQTLQDMSSGLTRMVIPNGLQFSSNSLAARGQSTITSTLQRSQRKGKASAILDDDETAIWHATSTNSIRGPRNGQMDRDFGGSESMRGLREDAILQTRETVVEFDSGDHEHYSD</sequence>
<keyword evidence="1" id="KW-0812">Transmembrane</keyword>
<evidence type="ECO:0000256" key="1">
    <source>
        <dbReference type="SAM" id="Phobius"/>
    </source>
</evidence>
<reference evidence="3" key="1">
    <citation type="submission" date="2021-12" db="EMBL/GenBank/DDBJ databases">
        <title>Black yeast isolated from Biological Soil Crust.</title>
        <authorList>
            <person name="Kurbessoian T."/>
        </authorList>
    </citation>
    <scope>NUCLEOTIDE SEQUENCE</scope>
    <source>
        <strain evidence="3">CCFEE 5208</strain>
    </source>
</reference>